<dbReference type="EMBL" id="LSSL01000632">
    <property type="protein sequence ID" value="OLY84068.1"/>
    <property type="molecule type" value="Genomic_DNA"/>
</dbReference>
<keyword evidence="5 6" id="KW-0472">Membrane</keyword>
<evidence type="ECO:0000256" key="6">
    <source>
        <dbReference type="PROSITE-ProRule" id="PRU00282"/>
    </source>
</evidence>
<keyword evidence="3" id="KW-0677">Repeat</keyword>
<evidence type="ECO:0000256" key="5">
    <source>
        <dbReference type="ARBA" id="ARBA00023136"/>
    </source>
</evidence>
<dbReference type="PROSITE" id="PS50920">
    <property type="entry name" value="SOLCAR"/>
    <property type="match status" value="1"/>
</dbReference>
<proteinExistence type="inferred from homology"/>
<comment type="caution">
    <text evidence="8">The sequence shown here is derived from an EMBL/GenBank/DDBJ whole genome shotgun (WGS) entry which is preliminary data.</text>
</comment>
<dbReference type="AlphaFoldDB" id="A0A1R0H4R1"/>
<dbReference type="GO" id="GO:0016020">
    <property type="term" value="C:membrane"/>
    <property type="evidence" value="ECO:0007669"/>
    <property type="project" value="UniProtKB-SubCell"/>
</dbReference>
<dbReference type="PANTHER" id="PTHR24089">
    <property type="entry name" value="SOLUTE CARRIER FAMILY 25"/>
    <property type="match status" value="1"/>
</dbReference>
<dbReference type="InterPro" id="IPR018108">
    <property type="entry name" value="MCP_transmembrane"/>
</dbReference>
<keyword evidence="2 6" id="KW-0812">Transmembrane</keyword>
<dbReference type="SUPFAM" id="SSF103506">
    <property type="entry name" value="Mitochondrial carrier"/>
    <property type="match status" value="1"/>
</dbReference>
<accession>A0A1R0H4R1</accession>
<evidence type="ECO:0000313" key="9">
    <source>
        <dbReference type="Proteomes" id="UP000187455"/>
    </source>
</evidence>
<dbReference type="OrthoDB" id="18574at2759"/>
<comment type="similarity">
    <text evidence="7">Belongs to the mitochondrial carrier (TC 2.A.29) family.</text>
</comment>
<dbReference type="Pfam" id="PF00153">
    <property type="entry name" value="Mito_carr"/>
    <property type="match status" value="1"/>
</dbReference>
<dbReference type="Gene3D" id="1.50.40.10">
    <property type="entry name" value="Mitochondrial carrier domain"/>
    <property type="match status" value="1"/>
</dbReference>
<keyword evidence="7" id="KW-0813">Transport</keyword>
<comment type="subcellular location">
    <subcellularLocation>
        <location evidence="1">Membrane</location>
        <topology evidence="1">Multi-pass membrane protein</topology>
    </subcellularLocation>
</comment>
<evidence type="ECO:0000313" key="8">
    <source>
        <dbReference type="EMBL" id="OLY84068.1"/>
    </source>
</evidence>
<keyword evidence="9" id="KW-1185">Reference proteome</keyword>
<feature type="repeat" description="Solcar" evidence="6">
    <location>
        <begin position="41"/>
        <end position="136"/>
    </location>
</feature>
<protein>
    <submittedName>
        <fullName evidence="8">Mitochondrial thiamine pyrophosphate carrier 1</fullName>
    </submittedName>
</protein>
<reference evidence="8 9" key="1">
    <citation type="journal article" date="2016" name="Mol. Biol. Evol.">
        <title>Genome-Wide Survey of Gut Fungi (Harpellales) Reveals the First Horizontally Transferred Ubiquitin Gene from a Mosquito Host.</title>
        <authorList>
            <person name="Wang Y."/>
            <person name="White M.M."/>
            <person name="Kvist S."/>
            <person name="Moncalvo J.M."/>
        </authorList>
    </citation>
    <scope>NUCLEOTIDE SEQUENCE [LARGE SCALE GENOMIC DNA]</scope>
    <source>
        <strain evidence="8 9">ALG-7-W6</strain>
    </source>
</reference>
<name>A0A1R0H4R1_9FUNG</name>
<gene>
    <name evidence="8" type="ORF">AYI68_g1776</name>
</gene>
<dbReference type="STRING" id="133383.A0A1R0H4R1"/>
<evidence type="ECO:0000256" key="3">
    <source>
        <dbReference type="ARBA" id="ARBA00022737"/>
    </source>
</evidence>
<evidence type="ECO:0000256" key="7">
    <source>
        <dbReference type="RuleBase" id="RU000488"/>
    </source>
</evidence>
<dbReference type="InterPro" id="IPR023395">
    <property type="entry name" value="MCP_dom_sf"/>
</dbReference>
<dbReference type="Proteomes" id="UP000187455">
    <property type="component" value="Unassembled WGS sequence"/>
</dbReference>
<organism evidence="8 9">
    <name type="scientific">Smittium mucronatum</name>
    <dbReference type="NCBI Taxonomy" id="133383"/>
    <lineage>
        <taxon>Eukaryota</taxon>
        <taxon>Fungi</taxon>
        <taxon>Fungi incertae sedis</taxon>
        <taxon>Zoopagomycota</taxon>
        <taxon>Kickxellomycotina</taxon>
        <taxon>Harpellomycetes</taxon>
        <taxon>Harpellales</taxon>
        <taxon>Legeriomycetaceae</taxon>
        <taxon>Smittium</taxon>
    </lineage>
</organism>
<sequence length="141" mass="15343">MSSASIQVIPYIGLIFASYDFFSRRLANSNIPYIKSTIENNPSTANAIVGAISGIVSKTVVYPLDLVRKRMQIQGPKLTWFATGVSPKSVTIYSTAANIIRREGPLGLFRGLLPSLIKAAPSSAAVFFSFSLAKNFILKHF</sequence>
<evidence type="ECO:0000256" key="1">
    <source>
        <dbReference type="ARBA" id="ARBA00004141"/>
    </source>
</evidence>
<evidence type="ECO:0000256" key="4">
    <source>
        <dbReference type="ARBA" id="ARBA00022989"/>
    </source>
</evidence>
<keyword evidence="4" id="KW-1133">Transmembrane helix</keyword>
<evidence type="ECO:0000256" key="2">
    <source>
        <dbReference type="ARBA" id="ARBA00022692"/>
    </source>
</evidence>